<accession>A0A2N5ETX6</accession>
<dbReference type="InterPro" id="IPR020907">
    <property type="entry name" value="MgrB"/>
</dbReference>
<gene>
    <name evidence="7" type="ORF">CYR34_01530</name>
</gene>
<feature type="transmembrane region" description="Helical" evidence="6">
    <location>
        <begin position="7"/>
        <end position="25"/>
    </location>
</feature>
<evidence type="ECO:0000256" key="6">
    <source>
        <dbReference type="SAM" id="Phobius"/>
    </source>
</evidence>
<evidence type="ECO:0000256" key="3">
    <source>
        <dbReference type="ARBA" id="ARBA00022692"/>
    </source>
</evidence>
<keyword evidence="1" id="KW-1003">Cell membrane</keyword>
<protein>
    <submittedName>
        <fullName evidence="7">PhoP regulon feedback inhibition membrane protein MgrB</fullName>
    </submittedName>
</protein>
<proteinExistence type="predicted"/>
<dbReference type="Proteomes" id="UP000234626">
    <property type="component" value="Unassembled WGS sequence"/>
</dbReference>
<keyword evidence="8" id="KW-1185">Reference proteome</keyword>
<dbReference type="AlphaFoldDB" id="A0A2N5ETX6"/>
<evidence type="ECO:0000256" key="2">
    <source>
        <dbReference type="ARBA" id="ARBA00022519"/>
    </source>
</evidence>
<keyword evidence="3 6" id="KW-0812">Transmembrane</keyword>
<dbReference type="EMBL" id="PJZK01000001">
    <property type="protein sequence ID" value="PLR53549.1"/>
    <property type="molecule type" value="Genomic_DNA"/>
</dbReference>
<evidence type="ECO:0000256" key="4">
    <source>
        <dbReference type="ARBA" id="ARBA00022989"/>
    </source>
</evidence>
<name>A0A2N5ETX6_9GAMM</name>
<evidence type="ECO:0000256" key="1">
    <source>
        <dbReference type="ARBA" id="ARBA00022475"/>
    </source>
</evidence>
<reference evidence="7 8" key="1">
    <citation type="submission" date="2017-12" db="EMBL/GenBank/DDBJ databases">
        <title>Characterization of six clinical isolates of Enterochimera gen. nov., a novel genus of the Yersiniaciae family and the three species Enterochimera arupensis sp. nov., Enterochimera coloradensis sp. nov, and Enterochimera californica sp. nov.</title>
        <authorList>
            <person name="Rossi A."/>
            <person name="Fisher M."/>
        </authorList>
    </citation>
    <scope>NUCLEOTIDE SEQUENCE [LARGE SCALE GENOMIC DNA]</scope>
    <source>
        <strain evidence="7 8">2016Iso1</strain>
    </source>
</reference>
<comment type="caution">
    <text evidence="7">The sequence shown here is derived from an EMBL/GenBank/DDBJ whole genome shotgun (WGS) entry which is preliminary data.</text>
</comment>
<organism evidence="7 8">
    <name type="scientific">Chimaeribacter arupi</name>
    <dbReference type="NCBI Taxonomy" id="2060066"/>
    <lineage>
        <taxon>Bacteria</taxon>
        <taxon>Pseudomonadati</taxon>
        <taxon>Pseudomonadota</taxon>
        <taxon>Gammaproteobacteria</taxon>
        <taxon>Enterobacterales</taxon>
        <taxon>Yersiniaceae</taxon>
        <taxon>Chimaeribacter</taxon>
    </lineage>
</organism>
<keyword evidence="5 6" id="KW-0472">Membrane</keyword>
<keyword evidence="4 6" id="KW-1133">Transmembrane helix</keyword>
<keyword evidence="2" id="KW-0997">Cell inner membrane</keyword>
<sequence>MTVKCKVVATAAGIGVVCVALYLLALNSYCDQGGNFTLGMCAVTAFIPW</sequence>
<dbReference type="Pfam" id="PF13998">
    <property type="entry name" value="MgrB"/>
    <property type="match status" value="1"/>
</dbReference>
<evidence type="ECO:0000256" key="5">
    <source>
        <dbReference type="ARBA" id="ARBA00023136"/>
    </source>
</evidence>
<evidence type="ECO:0000313" key="7">
    <source>
        <dbReference type="EMBL" id="PLR53549.1"/>
    </source>
</evidence>
<evidence type="ECO:0000313" key="8">
    <source>
        <dbReference type="Proteomes" id="UP000234626"/>
    </source>
</evidence>
<dbReference type="OrthoDB" id="6574460at2"/>